<comment type="similarity">
    <text evidence="1">Belongs to the glycosyltransferase 64 family.</text>
</comment>
<dbReference type="InterPro" id="IPR053318">
    <property type="entry name" value="GT64"/>
</dbReference>
<evidence type="ECO:0000256" key="4">
    <source>
        <dbReference type="SAM" id="MobiDB-lite"/>
    </source>
</evidence>
<comment type="caution">
    <text evidence="7">The sequence shown here is derived from an EMBL/GenBank/DDBJ whole genome shotgun (WGS) entry which is preliminary data.</text>
</comment>
<dbReference type="SUPFAM" id="SSF53448">
    <property type="entry name" value="Nucleotide-diphospho-sugar transferases"/>
    <property type="match status" value="1"/>
</dbReference>
<evidence type="ECO:0000256" key="5">
    <source>
        <dbReference type="SAM" id="SignalP"/>
    </source>
</evidence>
<gene>
    <name evidence="7" type="ORF">RJ639_029056</name>
</gene>
<sequence>MTVPFLLLVAAILLCAPPALPIRRHTPDPCDRTILPPPRTLRSDQMTVLINGYSESRIPLLTSIAAAYSALPSVAAVLVLWGNPSTPAETLTQLSRNLSGGEAPVSVIRQKSASLNSRFLPRRSIRTRAVLICDDDVEIDSRSVEFAFRVWSANRDRLVGFFARSHDVDLSRRAWIYTVRPDKYSILLTKFMIAKTDYLYEYSCGGGGGDRMGEARGVVDEMRNCEDILMNFVAAEGAGAGPVLVGSERARDWGDARNEQGGKEVREAGLSSRREDHRKRRGECIREFHRILGKMALRYSYGKVVNSVGEQGLCEKGGKLVFCDQQVSN</sequence>
<dbReference type="Pfam" id="PF09258">
    <property type="entry name" value="Glyco_transf_64"/>
    <property type="match status" value="1"/>
</dbReference>
<evidence type="ECO:0000256" key="1">
    <source>
        <dbReference type="ARBA" id="ARBA00008700"/>
    </source>
</evidence>
<dbReference type="Gene3D" id="3.90.550.10">
    <property type="entry name" value="Spore Coat Polysaccharide Biosynthesis Protein SpsA, Chain A"/>
    <property type="match status" value="1"/>
</dbReference>
<feature type="region of interest" description="Disordered" evidence="4">
    <location>
        <begin position="254"/>
        <end position="276"/>
    </location>
</feature>
<feature type="chain" id="PRO_5041730578" description="Glycosyl transferase 64 domain-containing protein" evidence="5">
    <location>
        <begin position="22"/>
        <end position="329"/>
    </location>
</feature>
<accession>A0AA88X5Z6</accession>
<organism evidence="7 8">
    <name type="scientific">Escallonia herrerae</name>
    <dbReference type="NCBI Taxonomy" id="1293975"/>
    <lineage>
        <taxon>Eukaryota</taxon>
        <taxon>Viridiplantae</taxon>
        <taxon>Streptophyta</taxon>
        <taxon>Embryophyta</taxon>
        <taxon>Tracheophyta</taxon>
        <taxon>Spermatophyta</taxon>
        <taxon>Magnoliopsida</taxon>
        <taxon>eudicotyledons</taxon>
        <taxon>Gunneridae</taxon>
        <taxon>Pentapetalae</taxon>
        <taxon>asterids</taxon>
        <taxon>campanulids</taxon>
        <taxon>Escalloniales</taxon>
        <taxon>Escalloniaceae</taxon>
        <taxon>Escallonia</taxon>
    </lineage>
</organism>
<reference evidence="7" key="1">
    <citation type="submission" date="2022-12" db="EMBL/GenBank/DDBJ databases">
        <title>Draft genome assemblies for two species of Escallonia (Escalloniales).</title>
        <authorList>
            <person name="Chanderbali A."/>
            <person name="Dervinis C."/>
            <person name="Anghel I."/>
            <person name="Soltis D."/>
            <person name="Soltis P."/>
            <person name="Zapata F."/>
        </authorList>
    </citation>
    <scope>NUCLEOTIDE SEQUENCE</scope>
    <source>
        <strain evidence="7">UCBG64.0493</strain>
        <tissue evidence="7">Leaf</tissue>
    </source>
</reference>
<keyword evidence="5" id="KW-0732">Signal</keyword>
<evidence type="ECO:0000256" key="2">
    <source>
        <dbReference type="ARBA" id="ARBA00022679"/>
    </source>
</evidence>
<evidence type="ECO:0000259" key="6">
    <source>
        <dbReference type="Pfam" id="PF09258"/>
    </source>
</evidence>
<dbReference type="EMBL" id="JAVXUP010000081">
    <property type="protein sequence ID" value="KAK3039199.1"/>
    <property type="molecule type" value="Genomic_DNA"/>
</dbReference>
<dbReference type="GO" id="GO:0016020">
    <property type="term" value="C:membrane"/>
    <property type="evidence" value="ECO:0007669"/>
    <property type="project" value="InterPro"/>
</dbReference>
<dbReference type="PANTHER" id="PTHR48409:SF1">
    <property type="entry name" value="GLYCOSYLTRANSFERASE FAMILY PROTEIN 64 C3"/>
    <property type="match status" value="1"/>
</dbReference>
<dbReference type="Proteomes" id="UP001188597">
    <property type="component" value="Unassembled WGS sequence"/>
</dbReference>
<evidence type="ECO:0000256" key="3">
    <source>
        <dbReference type="ARBA" id="ARBA00023157"/>
    </source>
</evidence>
<dbReference type="InterPro" id="IPR029044">
    <property type="entry name" value="Nucleotide-diphossugar_trans"/>
</dbReference>
<proteinExistence type="inferred from homology"/>
<feature type="signal peptide" evidence="5">
    <location>
        <begin position="1"/>
        <end position="21"/>
    </location>
</feature>
<keyword evidence="2" id="KW-0808">Transferase</keyword>
<keyword evidence="8" id="KW-1185">Reference proteome</keyword>
<protein>
    <recommendedName>
        <fullName evidence="6">Glycosyl transferase 64 domain-containing protein</fullName>
    </recommendedName>
</protein>
<dbReference type="InterPro" id="IPR015338">
    <property type="entry name" value="GT64_dom"/>
</dbReference>
<dbReference type="PANTHER" id="PTHR48409">
    <property type="entry name" value="GLYCOSYLTRANSFERASE FAMILY PROTEIN 64 C3"/>
    <property type="match status" value="1"/>
</dbReference>
<name>A0AA88X5Z6_9ASTE</name>
<feature type="domain" description="Glycosyl transferase 64" evidence="6">
    <location>
        <begin position="46"/>
        <end position="307"/>
    </location>
</feature>
<feature type="compositionally biased region" description="Basic and acidic residues" evidence="4">
    <location>
        <begin position="254"/>
        <end position="275"/>
    </location>
</feature>
<keyword evidence="3" id="KW-1015">Disulfide bond</keyword>
<dbReference type="GO" id="GO:0016757">
    <property type="term" value="F:glycosyltransferase activity"/>
    <property type="evidence" value="ECO:0007669"/>
    <property type="project" value="InterPro"/>
</dbReference>
<evidence type="ECO:0000313" key="8">
    <source>
        <dbReference type="Proteomes" id="UP001188597"/>
    </source>
</evidence>
<dbReference type="AlphaFoldDB" id="A0AA88X5Z6"/>
<dbReference type="FunFam" id="3.90.550.10:FF:000221">
    <property type="entry name" value="Glycosyltransferase family protein 47"/>
    <property type="match status" value="1"/>
</dbReference>
<evidence type="ECO:0000313" key="7">
    <source>
        <dbReference type="EMBL" id="KAK3039199.1"/>
    </source>
</evidence>